<dbReference type="GO" id="GO:0005524">
    <property type="term" value="F:ATP binding"/>
    <property type="evidence" value="ECO:0007669"/>
    <property type="project" value="UniProtKB-UniRule"/>
</dbReference>
<dbReference type="InterPro" id="IPR012340">
    <property type="entry name" value="NA-bd_OB-fold"/>
</dbReference>
<sequence>MEKIKRTKVVDVLQRTDFGAVVNVKGWVRTHRSSKSVDFIALNDGSTIKNVQVVVDPSKFDESMLKQITTGSCINVNGELVESQGAGQTVELQCREIEIYGLCASDYPMQKKGQSFEYMRQYAHLRLRTNTFGAVMRIRHNMAIAIHKYFHDHGFFYFHTPLITASDCEGAGQMFQVTTKNLYDLKKNDEGKITYDDDFFGKQTSLTVSGQLEGELGATALGAIYTFGPTFRAENSNTPRHLAEFWMIEPEVAFIDLNDLMDLEEDFIKYCVQWALDNCKDDLEFLNKMIDKTLIERLKSVVSGSFVRLEYTEGINILEEAVKNGHKFEFPVSWGMDLASEHERYLVEEHFKKPVIMTGYPKAIKAFYMKINEDGKTVQGTDVLFPQIGEIIGGSVREENYDKLIGEINERNIPMKDMWWYLDTRKYGSCPHGGFGLGFERLILFVTGMQNIRDVIPFPRTPKNAEF</sequence>
<dbReference type="CDD" id="cd04318">
    <property type="entry name" value="EcAsnRS_like_N"/>
    <property type="match status" value="1"/>
</dbReference>
<dbReference type="Gene3D" id="3.30.930.10">
    <property type="entry name" value="Bira Bifunctional Protein, Domain 2"/>
    <property type="match status" value="1"/>
</dbReference>
<organism evidence="9 10">
    <name type="scientific">Xylanibacter rarus</name>
    <dbReference type="NCBI Taxonomy" id="1676614"/>
    <lineage>
        <taxon>Bacteria</taxon>
        <taxon>Pseudomonadati</taxon>
        <taxon>Bacteroidota</taxon>
        <taxon>Bacteroidia</taxon>
        <taxon>Bacteroidales</taxon>
        <taxon>Prevotellaceae</taxon>
        <taxon>Xylanibacter</taxon>
    </lineage>
</organism>
<reference evidence="9 10" key="1">
    <citation type="submission" date="2015-06" db="EMBL/GenBank/DDBJ databases">
        <title>Prevotella sp. 109, sp. nov., a novel member of the family Prevotellaceae isolated from human faeces.</title>
        <authorList>
            <person name="Shkoporov A.N."/>
            <person name="Chaplin A.V."/>
            <person name="Kafarskaia L.I."/>
            <person name="Efimov B.A."/>
        </authorList>
    </citation>
    <scope>NUCLEOTIDE SEQUENCE [LARGE SCALE GENOMIC DNA]</scope>
    <source>
        <strain evidence="9 10">109</strain>
    </source>
</reference>
<dbReference type="Proteomes" id="UP000036951">
    <property type="component" value="Unassembled WGS sequence"/>
</dbReference>
<dbReference type="RefSeq" id="WP_053399175.1">
    <property type="nucleotide sequence ID" value="NZ_DAWCKJ010000133.1"/>
</dbReference>
<dbReference type="GO" id="GO:0004816">
    <property type="term" value="F:asparagine-tRNA ligase activity"/>
    <property type="evidence" value="ECO:0007669"/>
    <property type="project" value="UniProtKB-UniRule"/>
</dbReference>
<dbReference type="PANTHER" id="PTHR22594:SF34">
    <property type="entry name" value="ASPARAGINE--TRNA LIGASE, MITOCHONDRIAL-RELATED"/>
    <property type="match status" value="1"/>
</dbReference>
<dbReference type="OrthoDB" id="9802326at2"/>
<dbReference type="CDD" id="cd00776">
    <property type="entry name" value="AsxRS_core"/>
    <property type="match status" value="1"/>
</dbReference>
<keyword evidence="7" id="KW-0963">Cytoplasm</keyword>
<dbReference type="FunFam" id="3.30.930.10:FF:000016">
    <property type="entry name" value="Asparagine--tRNA ligase"/>
    <property type="match status" value="1"/>
</dbReference>
<dbReference type="EMBL" id="LFQU01000041">
    <property type="protein sequence ID" value="KOO66971.1"/>
    <property type="molecule type" value="Genomic_DNA"/>
</dbReference>
<dbReference type="Pfam" id="PF00152">
    <property type="entry name" value="tRNA-synt_2"/>
    <property type="match status" value="1"/>
</dbReference>
<dbReference type="PRINTS" id="PR01042">
    <property type="entry name" value="TRNASYNTHASP"/>
</dbReference>
<dbReference type="HAMAP" id="MF_00534">
    <property type="entry name" value="Asn_tRNA_synth"/>
    <property type="match status" value="1"/>
</dbReference>
<dbReference type="InterPro" id="IPR004364">
    <property type="entry name" value="Aa-tRNA-synt_II"/>
</dbReference>
<dbReference type="EC" id="6.1.1.22" evidence="7"/>
<comment type="similarity">
    <text evidence="1 7">Belongs to the class-II aminoacyl-tRNA synthetase family.</text>
</comment>
<dbReference type="Gene3D" id="2.40.50.140">
    <property type="entry name" value="Nucleic acid-binding proteins"/>
    <property type="match status" value="1"/>
</dbReference>
<feature type="domain" description="Aminoacyl-transfer RNA synthetases class-II family profile" evidence="8">
    <location>
        <begin position="136"/>
        <end position="457"/>
    </location>
</feature>
<evidence type="ECO:0000313" key="10">
    <source>
        <dbReference type="Proteomes" id="UP000036951"/>
    </source>
</evidence>
<evidence type="ECO:0000256" key="6">
    <source>
        <dbReference type="ARBA" id="ARBA00023146"/>
    </source>
</evidence>
<name>A0A8E1QW39_9BACT</name>
<dbReference type="InterPro" id="IPR004522">
    <property type="entry name" value="Asn-tRNA-ligase"/>
</dbReference>
<dbReference type="GO" id="GO:0005737">
    <property type="term" value="C:cytoplasm"/>
    <property type="evidence" value="ECO:0007669"/>
    <property type="project" value="UniProtKB-SubCell"/>
</dbReference>
<accession>A0A8E1QW39</accession>
<keyword evidence="5 7" id="KW-0648">Protein biosynthesis</keyword>
<dbReference type="Pfam" id="PF01336">
    <property type="entry name" value="tRNA_anti-codon"/>
    <property type="match status" value="1"/>
</dbReference>
<dbReference type="InterPro" id="IPR006195">
    <property type="entry name" value="aa-tRNA-synth_II"/>
</dbReference>
<evidence type="ECO:0000256" key="1">
    <source>
        <dbReference type="ARBA" id="ARBA00008226"/>
    </source>
</evidence>
<dbReference type="InterPro" id="IPR004365">
    <property type="entry name" value="NA-bd_OB_tRNA"/>
</dbReference>
<keyword evidence="3 7" id="KW-0547">Nucleotide-binding</keyword>
<dbReference type="PANTHER" id="PTHR22594">
    <property type="entry name" value="ASPARTYL/LYSYL-TRNA SYNTHETASE"/>
    <property type="match status" value="1"/>
</dbReference>
<dbReference type="PROSITE" id="PS50862">
    <property type="entry name" value="AA_TRNA_LIGASE_II"/>
    <property type="match status" value="1"/>
</dbReference>
<gene>
    <name evidence="7" type="primary">asnS</name>
    <name evidence="9" type="ORF">ACU52_13470</name>
</gene>
<dbReference type="NCBIfam" id="TIGR00457">
    <property type="entry name" value="asnS"/>
    <property type="match status" value="1"/>
</dbReference>
<keyword evidence="2 7" id="KW-0436">Ligase</keyword>
<comment type="subcellular location">
    <subcellularLocation>
        <location evidence="7">Cytoplasm</location>
    </subcellularLocation>
</comment>
<evidence type="ECO:0000256" key="5">
    <source>
        <dbReference type="ARBA" id="ARBA00022917"/>
    </source>
</evidence>
<dbReference type="AlphaFoldDB" id="A0A8E1QW39"/>
<comment type="caution">
    <text evidence="9">The sequence shown here is derived from an EMBL/GenBank/DDBJ whole genome shotgun (WGS) entry which is preliminary data.</text>
</comment>
<dbReference type="SUPFAM" id="SSF55681">
    <property type="entry name" value="Class II aaRS and biotin synthetases"/>
    <property type="match status" value="1"/>
</dbReference>
<evidence type="ECO:0000313" key="9">
    <source>
        <dbReference type="EMBL" id="KOO66971.1"/>
    </source>
</evidence>
<comment type="subunit">
    <text evidence="7">Homodimer.</text>
</comment>
<comment type="catalytic activity">
    <reaction evidence="7">
        <text>tRNA(Asn) + L-asparagine + ATP = L-asparaginyl-tRNA(Asn) + AMP + diphosphate + H(+)</text>
        <dbReference type="Rhea" id="RHEA:11180"/>
        <dbReference type="Rhea" id="RHEA-COMP:9659"/>
        <dbReference type="Rhea" id="RHEA-COMP:9674"/>
        <dbReference type="ChEBI" id="CHEBI:15378"/>
        <dbReference type="ChEBI" id="CHEBI:30616"/>
        <dbReference type="ChEBI" id="CHEBI:33019"/>
        <dbReference type="ChEBI" id="CHEBI:58048"/>
        <dbReference type="ChEBI" id="CHEBI:78442"/>
        <dbReference type="ChEBI" id="CHEBI:78515"/>
        <dbReference type="ChEBI" id="CHEBI:456215"/>
        <dbReference type="EC" id="6.1.1.22"/>
    </reaction>
</comment>
<dbReference type="NCBIfam" id="NF003037">
    <property type="entry name" value="PRK03932.1"/>
    <property type="match status" value="1"/>
</dbReference>
<keyword evidence="4 7" id="KW-0067">ATP-binding</keyword>
<dbReference type="GO" id="GO:0003676">
    <property type="term" value="F:nucleic acid binding"/>
    <property type="evidence" value="ECO:0007669"/>
    <property type="project" value="InterPro"/>
</dbReference>
<evidence type="ECO:0000256" key="3">
    <source>
        <dbReference type="ARBA" id="ARBA00022741"/>
    </source>
</evidence>
<evidence type="ECO:0000256" key="2">
    <source>
        <dbReference type="ARBA" id="ARBA00022598"/>
    </source>
</evidence>
<evidence type="ECO:0000256" key="4">
    <source>
        <dbReference type="ARBA" id="ARBA00022840"/>
    </source>
</evidence>
<dbReference type="InterPro" id="IPR045864">
    <property type="entry name" value="aa-tRNA-synth_II/BPL/LPL"/>
</dbReference>
<evidence type="ECO:0000256" key="7">
    <source>
        <dbReference type="HAMAP-Rule" id="MF_00534"/>
    </source>
</evidence>
<dbReference type="InterPro" id="IPR002312">
    <property type="entry name" value="Asp/Asn-tRNA-synth_IIb"/>
</dbReference>
<dbReference type="SUPFAM" id="SSF50249">
    <property type="entry name" value="Nucleic acid-binding proteins"/>
    <property type="match status" value="1"/>
</dbReference>
<dbReference type="GO" id="GO:0006421">
    <property type="term" value="P:asparaginyl-tRNA aminoacylation"/>
    <property type="evidence" value="ECO:0007669"/>
    <property type="project" value="UniProtKB-UniRule"/>
</dbReference>
<proteinExistence type="inferred from homology"/>
<protein>
    <recommendedName>
        <fullName evidence="7">Asparagine--tRNA ligase</fullName>
        <ecNumber evidence="7">6.1.1.22</ecNumber>
    </recommendedName>
    <alternativeName>
        <fullName evidence="7">Asparaginyl-tRNA synthetase</fullName>
        <shortName evidence="7">AsnRS</shortName>
    </alternativeName>
</protein>
<evidence type="ECO:0000259" key="8">
    <source>
        <dbReference type="PROSITE" id="PS50862"/>
    </source>
</evidence>
<keyword evidence="6 7" id="KW-0030">Aminoacyl-tRNA synthetase</keyword>
<keyword evidence="10" id="KW-1185">Reference proteome</keyword>